<dbReference type="InterPro" id="IPR013126">
    <property type="entry name" value="Hsp_70_fam"/>
</dbReference>
<dbReference type="Gene3D" id="3.30.420.40">
    <property type="match status" value="2"/>
</dbReference>
<protein>
    <recommendedName>
        <fullName evidence="6">Heat shock protein 70</fullName>
    </recommendedName>
</protein>
<gene>
    <name evidence="4" type="ORF">CEPIT_LOCUS19086</name>
</gene>
<dbReference type="AlphaFoldDB" id="A0AAV0DVH1"/>
<evidence type="ECO:0000313" key="5">
    <source>
        <dbReference type="Proteomes" id="UP001152523"/>
    </source>
</evidence>
<comment type="caution">
    <text evidence="4">The sequence shown here is derived from an EMBL/GenBank/DDBJ whole genome shotgun (WGS) entry which is preliminary data.</text>
</comment>
<evidence type="ECO:0008006" key="6">
    <source>
        <dbReference type="Google" id="ProtNLM"/>
    </source>
</evidence>
<keyword evidence="3" id="KW-0067">ATP-binding</keyword>
<dbReference type="SUPFAM" id="SSF53067">
    <property type="entry name" value="Actin-like ATPase domain"/>
    <property type="match status" value="1"/>
</dbReference>
<evidence type="ECO:0000313" key="4">
    <source>
        <dbReference type="EMBL" id="CAH9110292.1"/>
    </source>
</evidence>
<dbReference type="FunFam" id="3.90.640.10:FF:000002">
    <property type="entry name" value="Heat shock 70 kDa"/>
    <property type="match status" value="1"/>
</dbReference>
<keyword evidence="2" id="KW-0547">Nucleotide-binding</keyword>
<evidence type="ECO:0000256" key="3">
    <source>
        <dbReference type="ARBA" id="ARBA00022840"/>
    </source>
</evidence>
<dbReference type="EMBL" id="CAMAPF010000168">
    <property type="protein sequence ID" value="CAH9110292.1"/>
    <property type="molecule type" value="Genomic_DNA"/>
</dbReference>
<dbReference type="PRINTS" id="PR00301">
    <property type="entry name" value="HEATSHOCK70"/>
</dbReference>
<dbReference type="InterPro" id="IPR029047">
    <property type="entry name" value="HSP70_peptide-bd_sf"/>
</dbReference>
<dbReference type="InterPro" id="IPR029048">
    <property type="entry name" value="HSP70_C_sf"/>
</dbReference>
<evidence type="ECO:0000256" key="2">
    <source>
        <dbReference type="ARBA" id="ARBA00022741"/>
    </source>
</evidence>
<dbReference type="Proteomes" id="UP001152523">
    <property type="component" value="Unassembled WGS sequence"/>
</dbReference>
<name>A0AAV0DVH1_9ASTE</name>
<dbReference type="GO" id="GO:0140662">
    <property type="term" value="F:ATP-dependent protein folding chaperone"/>
    <property type="evidence" value="ECO:0007669"/>
    <property type="project" value="InterPro"/>
</dbReference>
<dbReference type="FunFam" id="2.60.34.10:FF:000012">
    <property type="entry name" value="Heat shock 70 kDa protein"/>
    <property type="match status" value="1"/>
</dbReference>
<dbReference type="Gene3D" id="2.60.34.10">
    <property type="entry name" value="Substrate Binding Domain Of DNAk, Chain A, domain 1"/>
    <property type="match status" value="1"/>
</dbReference>
<comment type="similarity">
    <text evidence="1">Belongs to the heat shock protein 70 family.</text>
</comment>
<dbReference type="Gene3D" id="3.90.640.10">
    <property type="entry name" value="Actin, Chain A, domain 4"/>
    <property type="match status" value="1"/>
</dbReference>
<dbReference type="InterPro" id="IPR043129">
    <property type="entry name" value="ATPase_NBD"/>
</dbReference>
<reference evidence="4" key="1">
    <citation type="submission" date="2022-07" db="EMBL/GenBank/DDBJ databases">
        <authorList>
            <person name="Macas J."/>
            <person name="Novak P."/>
            <person name="Neumann P."/>
        </authorList>
    </citation>
    <scope>NUCLEOTIDE SEQUENCE</scope>
</reference>
<proteinExistence type="inferred from homology"/>
<sequence>MVKDVIEVKAVNGDTHLGGVDFNNRMVSHFAAEFERKHHKDISNNPRALSRLKTACERAKRMLSSASETFINIESLFDGTDFSSTITRARFEKMNLDLFEDCMASVEKCLKDAKMDKVDIHDIVLVGGSTRIPKVQELLQDLFHGKQLCKNISPDEAVAYGAAFHAAALTNACLGKNKDTVLVDVCPLSLGIEVYDGGMLVVIPRNTTIPTKMTRNDLTFVVDYQTRCTIQVYEGEMPIAKDNNFLGEFSIEGIPPAPAGVAKFIDSFEIDANGILTVTTELVGSNNSNQITITNHSGRLSKEEIDRMVKEAEDYRAQDEERKKAIEAKNALESYIHQARRCGRRVQTKAARIKLKNTIETTVQWLEWNDLLRDAGKFEEKMKELKSMCESVMAETHHQGSDTAVKHEIIEISD</sequence>
<dbReference type="SUPFAM" id="SSF100934">
    <property type="entry name" value="Heat shock protein 70kD (HSP70), C-terminal subdomain"/>
    <property type="match status" value="1"/>
</dbReference>
<dbReference type="GO" id="GO:0005524">
    <property type="term" value="F:ATP binding"/>
    <property type="evidence" value="ECO:0007669"/>
    <property type="project" value="UniProtKB-KW"/>
</dbReference>
<dbReference type="PROSITE" id="PS01036">
    <property type="entry name" value="HSP70_3"/>
    <property type="match status" value="1"/>
</dbReference>
<dbReference type="InterPro" id="IPR018181">
    <property type="entry name" value="Heat_shock_70_CS"/>
</dbReference>
<dbReference type="PANTHER" id="PTHR19375">
    <property type="entry name" value="HEAT SHOCK PROTEIN 70KDA"/>
    <property type="match status" value="1"/>
</dbReference>
<organism evidence="4 5">
    <name type="scientific">Cuscuta epithymum</name>
    <dbReference type="NCBI Taxonomy" id="186058"/>
    <lineage>
        <taxon>Eukaryota</taxon>
        <taxon>Viridiplantae</taxon>
        <taxon>Streptophyta</taxon>
        <taxon>Embryophyta</taxon>
        <taxon>Tracheophyta</taxon>
        <taxon>Spermatophyta</taxon>
        <taxon>Magnoliopsida</taxon>
        <taxon>eudicotyledons</taxon>
        <taxon>Gunneridae</taxon>
        <taxon>Pentapetalae</taxon>
        <taxon>asterids</taxon>
        <taxon>lamiids</taxon>
        <taxon>Solanales</taxon>
        <taxon>Convolvulaceae</taxon>
        <taxon>Cuscuteae</taxon>
        <taxon>Cuscuta</taxon>
        <taxon>Cuscuta subgen. Cuscuta</taxon>
    </lineage>
</organism>
<accession>A0AAV0DVH1</accession>
<dbReference type="SUPFAM" id="SSF100920">
    <property type="entry name" value="Heat shock protein 70kD (HSP70), peptide-binding domain"/>
    <property type="match status" value="1"/>
</dbReference>
<keyword evidence="5" id="KW-1185">Reference proteome</keyword>
<dbReference type="Pfam" id="PF00012">
    <property type="entry name" value="HSP70"/>
    <property type="match status" value="1"/>
</dbReference>
<evidence type="ECO:0000256" key="1">
    <source>
        <dbReference type="ARBA" id="ARBA00007381"/>
    </source>
</evidence>
<dbReference type="Gene3D" id="1.20.1270.10">
    <property type="match status" value="1"/>
</dbReference>